<protein>
    <recommendedName>
        <fullName evidence="2">DUF5625 domain-containing protein</fullName>
    </recommendedName>
</protein>
<evidence type="ECO:0000256" key="1">
    <source>
        <dbReference type="SAM" id="Phobius"/>
    </source>
</evidence>
<keyword evidence="1" id="KW-1133">Transmembrane helix</keyword>
<accession>A0ABY1QA77</accession>
<dbReference type="EMBL" id="FXUL01000008">
    <property type="protein sequence ID" value="SMP62489.1"/>
    <property type="molecule type" value="Genomic_DNA"/>
</dbReference>
<proteinExistence type="predicted"/>
<organism evidence="3 4">
    <name type="scientific">Noviherbaspirillum suwonense</name>
    <dbReference type="NCBI Taxonomy" id="1224511"/>
    <lineage>
        <taxon>Bacteria</taxon>
        <taxon>Pseudomonadati</taxon>
        <taxon>Pseudomonadota</taxon>
        <taxon>Betaproteobacteria</taxon>
        <taxon>Burkholderiales</taxon>
        <taxon>Oxalobacteraceae</taxon>
        <taxon>Noviherbaspirillum</taxon>
    </lineage>
</organism>
<evidence type="ECO:0000259" key="2">
    <source>
        <dbReference type="Pfam" id="PF18539"/>
    </source>
</evidence>
<dbReference type="Pfam" id="PF18539">
    <property type="entry name" value="DUF5625"/>
    <property type="match status" value="1"/>
</dbReference>
<keyword evidence="4" id="KW-1185">Reference proteome</keyword>
<keyword evidence="1" id="KW-0472">Membrane</keyword>
<dbReference type="Proteomes" id="UP001158049">
    <property type="component" value="Unassembled WGS sequence"/>
</dbReference>
<name>A0ABY1QA77_9BURK</name>
<sequence>MQNLVHYLRRQKKLLALLILTMLWLSLFPAWVHRVTAKPLDDAITLSPSGTINREIEVAIPEHYEINLVFERASLPFQELKTLLGDWAYRDGQPIPSGVRVPVRWSLKKLHDGSIAASGENDTFGAIAWSAAEVDRKVGGFRVKPGRYLFNAQVLHDVPALAHIGTRLSINLPSKASSTWQMTLVWWGSIASYIVVWPAAAVIAMFLILQAGRNFFSARAART</sequence>
<dbReference type="InterPro" id="IPR041008">
    <property type="entry name" value="DUF5625"/>
</dbReference>
<evidence type="ECO:0000313" key="4">
    <source>
        <dbReference type="Proteomes" id="UP001158049"/>
    </source>
</evidence>
<evidence type="ECO:0000313" key="3">
    <source>
        <dbReference type="EMBL" id="SMP62489.1"/>
    </source>
</evidence>
<feature type="transmembrane region" description="Helical" evidence="1">
    <location>
        <begin position="184"/>
        <end position="209"/>
    </location>
</feature>
<reference evidence="3 4" key="1">
    <citation type="submission" date="2017-05" db="EMBL/GenBank/DDBJ databases">
        <authorList>
            <person name="Varghese N."/>
            <person name="Submissions S."/>
        </authorList>
    </citation>
    <scope>NUCLEOTIDE SEQUENCE [LARGE SCALE GENOMIC DNA]</scope>
    <source>
        <strain evidence="3 4">DSM 26001</strain>
    </source>
</reference>
<keyword evidence="1" id="KW-0812">Transmembrane</keyword>
<comment type="caution">
    <text evidence="3">The sequence shown here is derived from an EMBL/GenBank/DDBJ whole genome shotgun (WGS) entry which is preliminary data.</text>
</comment>
<feature type="domain" description="DUF5625" evidence="2">
    <location>
        <begin position="44"/>
        <end position="170"/>
    </location>
</feature>
<dbReference type="RefSeq" id="WP_283442640.1">
    <property type="nucleotide sequence ID" value="NZ_FXUL01000008.1"/>
</dbReference>
<gene>
    <name evidence="3" type="ORF">SAMN06295970_108134</name>
</gene>